<keyword evidence="2 7" id="KW-0812">Transmembrane</keyword>
<dbReference type="Proteomes" id="UP000321331">
    <property type="component" value="Unassembled WGS sequence"/>
</dbReference>
<gene>
    <name evidence="9" type="ORF">FocTR4_00007816</name>
</gene>
<dbReference type="GO" id="GO:0022857">
    <property type="term" value="F:transmembrane transporter activity"/>
    <property type="evidence" value="ECO:0007669"/>
    <property type="project" value="InterPro"/>
</dbReference>
<dbReference type="InterPro" id="IPR020846">
    <property type="entry name" value="MFS_dom"/>
</dbReference>
<name>A0A5C6TKK9_FUSOC</name>
<evidence type="ECO:0000313" key="10">
    <source>
        <dbReference type="Proteomes" id="UP000321331"/>
    </source>
</evidence>
<feature type="transmembrane region" description="Helical" evidence="7">
    <location>
        <begin position="627"/>
        <end position="651"/>
    </location>
</feature>
<accession>A0A5C6TKK9</accession>
<feature type="transmembrane region" description="Helical" evidence="7">
    <location>
        <begin position="295"/>
        <end position="316"/>
    </location>
</feature>
<dbReference type="PANTHER" id="PTHR23502:SF149">
    <property type="entry name" value="TRANSPORTER, PUTATIVE-RELATED"/>
    <property type="match status" value="1"/>
</dbReference>
<feature type="region of interest" description="Disordered" evidence="6">
    <location>
        <begin position="367"/>
        <end position="403"/>
    </location>
</feature>
<feature type="transmembrane region" description="Helical" evidence="7">
    <location>
        <begin position="204"/>
        <end position="223"/>
    </location>
</feature>
<evidence type="ECO:0000256" key="7">
    <source>
        <dbReference type="SAM" id="Phobius"/>
    </source>
</evidence>
<feature type="transmembrane region" description="Helical" evidence="7">
    <location>
        <begin position="492"/>
        <end position="514"/>
    </location>
</feature>
<feature type="domain" description="Major facilitator superfamily (MFS) profile" evidence="8">
    <location>
        <begin position="168"/>
        <end position="667"/>
    </location>
</feature>
<protein>
    <recommendedName>
        <fullName evidence="8">Major facilitator superfamily (MFS) profile domain-containing protein</fullName>
    </recommendedName>
</protein>
<dbReference type="PROSITE" id="PS50850">
    <property type="entry name" value="MFS"/>
    <property type="match status" value="1"/>
</dbReference>
<keyword evidence="3 7" id="KW-1133">Transmembrane helix</keyword>
<evidence type="ECO:0000256" key="5">
    <source>
        <dbReference type="ARBA" id="ARBA00023180"/>
    </source>
</evidence>
<proteinExistence type="predicted"/>
<dbReference type="GO" id="GO:0005886">
    <property type="term" value="C:plasma membrane"/>
    <property type="evidence" value="ECO:0007669"/>
    <property type="project" value="TreeGrafter"/>
</dbReference>
<evidence type="ECO:0000256" key="1">
    <source>
        <dbReference type="ARBA" id="ARBA00004141"/>
    </source>
</evidence>
<evidence type="ECO:0000256" key="4">
    <source>
        <dbReference type="ARBA" id="ARBA00023136"/>
    </source>
</evidence>
<evidence type="ECO:0000256" key="3">
    <source>
        <dbReference type="ARBA" id="ARBA00022989"/>
    </source>
</evidence>
<dbReference type="InterPro" id="IPR011701">
    <property type="entry name" value="MFS"/>
</dbReference>
<dbReference type="Pfam" id="PF07690">
    <property type="entry name" value="MFS_1"/>
    <property type="match status" value="1"/>
</dbReference>
<feature type="transmembrane region" description="Helical" evidence="7">
    <location>
        <begin position="322"/>
        <end position="342"/>
    </location>
</feature>
<evidence type="ECO:0000259" key="8">
    <source>
        <dbReference type="PROSITE" id="PS50850"/>
    </source>
</evidence>
<dbReference type="SUPFAM" id="SSF103473">
    <property type="entry name" value="MFS general substrate transporter"/>
    <property type="match status" value="1"/>
</dbReference>
<feature type="transmembrane region" description="Helical" evidence="7">
    <location>
        <begin position="535"/>
        <end position="556"/>
    </location>
</feature>
<comment type="caution">
    <text evidence="9">The sequence shown here is derived from an EMBL/GenBank/DDBJ whole genome shotgun (WGS) entry which is preliminary data.</text>
</comment>
<evidence type="ECO:0000256" key="6">
    <source>
        <dbReference type="SAM" id="MobiDB-lite"/>
    </source>
</evidence>
<reference evidence="9 10" key="1">
    <citation type="submission" date="2019-07" db="EMBL/GenBank/DDBJ databases">
        <title>The First High-Quality Draft Genome Sequence of the Causal Agent of the Current Panama Disease Epidemic.</title>
        <authorList>
            <person name="Warmington R.J."/>
            <person name="Kay W."/>
            <person name="Jeffries A."/>
            <person name="Bebber D."/>
            <person name="Moore K."/>
            <person name="Studholme D.J."/>
        </authorList>
    </citation>
    <scope>NUCLEOTIDE SEQUENCE [LARGE SCALE GENOMIC DNA]</scope>
    <source>
        <strain evidence="9 10">TR4</strain>
    </source>
</reference>
<feature type="transmembrane region" description="Helical" evidence="7">
    <location>
        <begin position="166"/>
        <end position="184"/>
    </location>
</feature>
<feature type="transmembrane region" description="Helical" evidence="7">
    <location>
        <begin position="562"/>
        <end position="583"/>
    </location>
</feature>
<dbReference type="InterPro" id="IPR036259">
    <property type="entry name" value="MFS_trans_sf"/>
</dbReference>
<feature type="transmembrane region" description="Helical" evidence="7">
    <location>
        <begin position="449"/>
        <end position="472"/>
    </location>
</feature>
<evidence type="ECO:0000256" key="2">
    <source>
        <dbReference type="ARBA" id="ARBA00022692"/>
    </source>
</evidence>
<keyword evidence="4 7" id="KW-0472">Membrane</keyword>
<dbReference type="AlphaFoldDB" id="A0A5C6TKK9"/>
<sequence length="667" mass="74162">MRQQLHYYADLPGGTPVANVRVETMREELESPHDWWALPIFPHGEPGCGEKPSLTRITGIIGHPISGADYTWLAYYSQGYLKWEISSSPLYIQGESGITMEMNSNNEEIHAIEAELHTEILPGTEIMRDVASHHFVKDRSGSNRVLIPQPSDDPADPLNWSLTWKMLAITGASMTSFFQGFGPLSLAPMFPDYIEAFHCSLADAVQFTGVCILVLGFSNFIWVPLSTSFGRRPVYIASNLICLASMIWRARAQTYGSFMGACVLNGIGAGPAESIQPAVIADIFFLHDRGKWNTLYWVVYMGSLMIGPIIGGSMALNVGWRNFWWFNVALGAVVVIYIIFLFPETKWHRPHPNEIIEEARANEKIEGSANASHAEASRPNSDGITEHATSTEKEGATPEGFADLSTSETAARDPYLGRGKPAKWQFRFFQPNPHPFKAILLDLWIPWKLFAFPIVQFASFVVSWSCSSFLTINLTQSQVLAAPPYNFSTQTIGFTNFAIFAGALIGLATGGPLSDWVAAKLTARNNGIREPEMRLVAMIPFVLIMYLGNIIVSVGYENHWPWEVIVLIGYSCAGIQVAALPSISSTYAVDSYKPVAGSLFVSITVNKNVWGYGFSKFITPWSMKAGFIPPIMTNGSLVFLWCLFGVVFYYYGKTFRRWTRNSSVHRL</sequence>
<dbReference type="PANTHER" id="PTHR23502">
    <property type="entry name" value="MAJOR FACILITATOR SUPERFAMILY"/>
    <property type="match status" value="1"/>
</dbReference>
<dbReference type="Gene3D" id="1.20.1250.20">
    <property type="entry name" value="MFS general substrate transporter like domains"/>
    <property type="match status" value="1"/>
</dbReference>
<evidence type="ECO:0000313" key="9">
    <source>
        <dbReference type="EMBL" id="TXC11645.1"/>
    </source>
</evidence>
<keyword evidence="5" id="KW-0325">Glycoprotein</keyword>
<organism evidence="9 10">
    <name type="scientific">Fusarium oxysporum f. sp. cubense</name>
    <dbReference type="NCBI Taxonomy" id="61366"/>
    <lineage>
        <taxon>Eukaryota</taxon>
        <taxon>Fungi</taxon>
        <taxon>Dikarya</taxon>
        <taxon>Ascomycota</taxon>
        <taxon>Pezizomycotina</taxon>
        <taxon>Sordariomycetes</taxon>
        <taxon>Hypocreomycetidae</taxon>
        <taxon>Hypocreales</taxon>
        <taxon>Nectriaceae</taxon>
        <taxon>Fusarium</taxon>
        <taxon>Fusarium oxysporum species complex</taxon>
    </lineage>
</organism>
<dbReference type="EMBL" id="VMNF01000003">
    <property type="protein sequence ID" value="TXC11645.1"/>
    <property type="molecule type" value="Genomic_DNA"/>
</dbReference>
<comment type="subcellular location">
    <subcellularLocation>
        <location evidence="1">Membrane</location>
        <topology evidence="1">Multi-pass membrane protein</topology>
    </subcellularLocation>
</comment>